<feature type="transmembrane region" description="Helical" evidence="1">
    <location>
        <begin position="155"/>
        <end position="177"/>
    </location>
</feature>
<gene>
    <name evidence="2" type="ORF">E2C01_074818</name>
</gene>
<organism evidence="2 3">
    <name type="scientific">Portunus trituberculatus</name>
    <name type="common">Swimming crab</name>
    <name type="synonym">Neptunus trituberculatus</name>
    <dbReference type="NCBI Taxonomy" id="210409"/>
    <lineage>
        <taxon>Eukaryota</taxon>
        <taxon>Metazoa</taxon>
        <taxon>Ecdysozoa</taxon>
        <taxon>Arthropoda</taxon>
        <taxon>Crustacea</taxon>
        <taxon>Multicrustacea</taxon>
        <taxon>Malacostraca</taxon>
        <taxon>Eumalacostraca</taxon>
        <taxon>Eucarida</taxon>
        <taxon>Decapoda</taxon>
        <taxon>Pleocyemata</taxon>
        <taxon>Brachyura</taxon>
        <taxon>Eubrachyura</taxon>
        <taxon>Portunoidea</taxon>
        <taxon>Portunidae</taxon>
        <taxon>Portuninae</taxon>
        <taxon>Portunus</taxon>
    </lineage>
</organism>
<keyword evidence="1" id="KW-1133">Transmembrane helix</keyword>
<dbReference type="EMBL" id="VSRR010053471">
    <property type="protein sequence ID" value="MPC80244.1"/>
    <property type="molecule type" value="Genomic_DNA"/>
</dbReference>
<evidence type="ECO:0008006" key="4">
    <source>
        <dbReference type="Google" id="ProtNLM"/>
    </source>
</evidence>
<evidence type="ECO:0000256" key="1">
    <source>
        <dbReference type="SAM" id="Phobius"/>
    </source>
</evidence>
<name>A0A5B7II75_PORTR</name>
<keyword evidence="3" id="KW-1185">Reference proteome</keyword>
<protein>
    <recommendedName>
        <fullName evidence="4">Transmembrane protein</fullName>
    </recommendedName>
</protein>
<comment type="caution">
    <text evidence="2">The sequence shown here is derived from an EMBL/GenBank/DDBJ whole genome shotgun (WGS) entry which is preliminary data.</text>
</comment>
<reference evidence="2 3" key="1">
    <citation type="submission" date="2019-05" db="EMBL/GenBank/DDBJ databases">
        <title>Another draft genome of Portunus trituberculatus and its Hox gene families provides insights of decapod evolution.</title>
        <authorList>
            <person name="Jeong J.-H."/>
            <person name="Song I."/>
            <person name="Kim S."/>
            <person name="Choi T."/>
            <person name="Kim D."/>
            <person name="Ryu S."/>
            <person name="Kim W."/>
        </authorList>
    </citation>
    <scope>NUCLEOTIDE SEQUENCE [LARGE SCALE GENOMIC DNA]</scope>
    <source>
        <tissue evidence="2">Muscle</tissue>
    </source>
</reference>
<evidence type="ECO:0000313" key="3">
    <source>
        <dbReference type="Proteomes" id="UP000324222"/>
    </source>
</evidence>
<accession>A0A5B7II75</accession>
<proteinExistence type="predicted"/>
<keyword evidence="1" id="KW-0812">Transmembrane</keyword>
<dbReference type="Proteomes" id="UP000324222">
    <property type="component" value="Unassembled WGS sequence"/>
</dbReference>
<feature type="transmembrane region" description="Helical" evidence="1">
    <location>
        <begin position="183"/>
        <end position="202"/>
    </location>
</feature>
<sequence length="262" mass="28255">MWNDTCTKSKVSVAYTFVTQTFVGLTCVWDRSVVTKVVFIPAGVAKVFSYAVLRAVLDLNQSFFFLFRWISEGVFSKGCLAAGPVVWCAAGTERELFGGLLWQGAPGVSQDFNRVALPCKTYGTGLGNLRVWETVCPFQLCGVSISGDGPLKPRMYVFITTQVMTVVVLLLVATRLWCCEAEVLFTVVAVVVVVLAMVMCGADSFWEFFLFSDGDFGGGGGFGGDGVAVREEVVVVVATLMTVEANVNMEGLVVVVMVVLVV</sequence>
<dbReference type="AlphaFoldDB" id="A0A5B7II75"/>
<evidence type="ECO:0000313" key="2">
    <source>
        <dbReference type="EMBL" id="MPC80244.1"/>
    </source>
</evidence>
<keyword evidence="1" id="KW-0472">Membrane</keyword>